<dbReference type="EMBL" id="PGFT01000001">
    <property type="protein sequence ID" value="MDH4904814.1"/>
    <property type="molecule type" value="Genomic_DNA"/>
</dbReference>
<organism evidence="1 2">
    <name type="scientific">Psychrobacter pocilloporae</name>
    <dbReference type="NCBI Taxonomy" id="1775882"/>
    <lineage>
        <taxon>Bacteria</taxon>
        <taxon>Pseudomonadati</taxon>
        <taxon>Pseudomonadota</taxon>
        <taxon>Gammaproteobacteria</taxon>
        <taxon>Moraxellales</taxon>
        <taxon>Moraxellaceae</taxon>
        <taxon>Psychrobacter</taxon>
    </lineage>
</organism>
<gene>
    <name evidence="1" type="ORF">CUR83_07005</name>
</gene>
<evidence type="ECO:0000313" key="2">
    <source>
        <dbReference type="Proteomes" id="UP001243298"/>
    </source>
</evidence>
<dbReference type="RefSeq" id="WP_284719364.1">
    <property type="nucleotide sequence ID" value="NZ_PGFT01000001.1"/>
</dbReference>
<protein>
    <submittedName>
        <fullName evidence="1">Uncharacterized protein</fullName>
    </submittedName>
</protein>
<dbReference type="Proteomes" id="UP001243298">
    <property type="component" value="Unassembled WGS sequence"/>
</dbReference>
<keyword evidence="2" id="KW-1185">Reference proteome</keyword>
<name>A0ABT6ISK0_9GAMM</name>
<accession>A0ABT6ISK0</accession>
<proteinExistence type="predicted"/>
<evidence type="ECO:0000313" key="1">
    <source>
        <dbReference type="EMBL" id="MDH4904814.1"/>
    </source>
</evidence>
<comment type="caution">
    <text evidence="1">The sequence shown here is derived from an EMBL/GenBank/DDBJ whole genome shotgun (WGS) entry which is preliminary data.</text>
</comment>
<sequence>MADYNDEEYEYNLKARLEILKTKINDGKVKIAPHLIDDFRNSIANIQYSEDGGVILYTVDDRIRSMALAISHFDERDKLKKQFSLFDIQNAYFQIIENKFQPIFKKMIEENINAHQLASFYSSNDRFIKNVAPQINEFINNVYEFWRNIGDVGCWHLEDSIDNLNGIYGGDLFPSYSENIASKCGIYTDTLALPDPFVRSKYVLENSDDATRVYYFIKHGLNVLKYKDLACIDLTYPIVAILPDMQNLEEDDGRDIFRILGRNDAIIHAQNIFRTDFSSEEDLIDFMSAFKTIEDLEDQIMNKDRILFDTEWNGNFRDNFNRYKKTIPENILVGTTPGNILHSQIVSRMAISNELLLKSKQLSGVPIIEAPTSWKYFNWKLEYDSLRAENHYSVEGLHILKGLDDLSHADMPWIGDIPPESLIELRRQGALHEIRDILGDSIQNLIETNPENFNATRDQLHKNIDNSLSMHRKKLEELRQKKWKFAGRDIGSWIVMGGIEVAAALTGTESWGMGAIIAGQFLDPPQLKDIPKKYKEISAEDKAVKKSPVGLLFKSSNKNN</sequence>
<reference evidence="1 2" key="1">
    <citation type="submission" date="2017-11" db="EMBL/GenBank/DDBJ databases">
        <title>Whole genome sequencing of Psychrobacter pocilloporae S6-60T(=JCM 31058T=LMG 29157T).</title>
        <authorList>
            <person name="Das S.K."/>
        </authorList>
    </citation>
    <scope>NUCLEOTIDE SEQUENCE [LARGE SCALE GENOMIC DNA]</scope>
    <source>
        <strain evidence="1 2">S6-60</strain>
    </source>
</reference>